<comment type="similarity">
    <text evidence="1">Belongs to the PagL family.</text>
</comment>
<keyword evidence="1" id="KW-0472">Membrane</keyword>
<feature type="signal peptide" evidence="3">
    <location>
        <begin position="1"/>
        <end position="27"/>
    </location>
</feature>
<evidence type="ECO:0000313" key="4">
    <source>
        <dbReference type="EMBL" id="SNT27055.1"/>
    </source>
</evidence>
<dbReference type="AlphaFoldDB" id="A0A239L9S9"/>
<dbReference type="RefSeq" id="WP_089401332.1">
    <property type="nucleotide sequence ID" value="NZ_FZOT01000020.1"/>
</dbReference>
<organism evidence="4 5">
    <name type="scientific">Noviherbaspirillum humi</name>
    <dbReference type="NCBI Taxonomy" id="1688639"/>
    <lineage>
        <taxon>Bacteria</taxon>
        <taxon>Pseudomonadati</taxon>
        <taxon>Pseudomonadota</taxon>
        <taxon>Betaproteobacteria</taxon>
        <taxon>Burkholderiales</taxon>
        <taxon>Oxalobacteraceae</taxon>
        <taxon>Noviherbaspirillum</taxon>
    </lineage>
</organism>
<evidence type="ECO:0000256" key="2">
    <source>
        <dbReference type="PIRSR" id="PIRSR029681-2"/>
    </source>
</evidence>
<keyword evidence="3" id="KW-0732">Signal</keyword>
<proteinExistence type="inferred from homology"/>
<evidence type="ECO:0000313" key="5">
    <source>
        <dbReference type="Proteomes" id="UP000198284"/>
    </source>
</evidence>
<accession>A0A239L9S9</accession>
<comment type="catalytic activity">
    <reaction evidence="1">
        <text>a 3-(acyloxy)acyl derivative of bacterial toxin + H2O = a 3-hydroxyacyl derivative of bacterial toxin + a fatty acid + H(+)</text>
        <dbReference type="Rhea" id="RHEA:12032"/>
        <dbReference type="ChEBI" id="CHEBI:15377"/>
        <dbReference type="ChEBI" id="CHEBI:15378"/>
        <dbReference type="ChEBI" id="CHEBI:28868"/>
        <dbReference type="ChEBI" id="CHEBI:136853"/>
        <dbReference type="ChEBI" id="CHEBI:140675"/>
        <dbReference type="EC" id="3.1.1.77"/>
    </reaction>
</comment>
<protein>
    <recommendedName>
        <fullName evidence="1">Lipid A deacylase</fullName>
        <ecNumber evidence="1">3.1.1.77</ecNumber>
    </recommendedName>
    <alternativeName>
        <fullName evidence="1">LPS 3-O-deacylase</fullName>
    </alternativeName>
    <alternativeName>
        <fullName evidence="1">Outer membrane enzyme</fullName>
    </alternativeName>
</protein>
<dbReference type="InterPro" id="IPR011250">
    <property type="entry name" value="OMP/PagP_B-barrel"/>
</dbReference>
<dbReference type="GO" id="GO:0009279">
    <property type="term" value="C:cell outer membrane"/>
    <property type="evidence" value="ECO:0007669"/>
    <property type="project" value="UniProtKB-SubCell"/>
</dbReference>
<evidence type="ECO:0000256" key="3">
    <source>
        <dbReference type="SAM" id="SignalP"/>
    </source>
</evidence>
<feature type="chain" id="PRO_5012127761" description="Lipid A deacylase" evidence="3">
    <location>
        <begin position="28"/>
        <end position="183"/>
    </location>
</feature>
<dbReference type="GO" id="GO:0050528">
    <property type="term" value="F:acyloxyacyl hydrolase activity"/>
    <property type="evidence" value="ECO:0007669"/>
    <property type="project" value="UniProtKB-EC"/>
</dbReference>
<evidence type="ECO:0000256" key="1">
    <source>
        <dbReference type="PIRNR" id="PIRNR029681"/>
    </source>
</evidence>
<dbReference type="Pfam" id="PF09411">
    <property type="entry name" value="PagL"/>
    <property type="match status" value="1"/>
</dbReference>
<dbReference type="Proteomes" id="UP000198284">
    <property type="component" value="Unassembled WGS sequence"/>
</dbReference>
<comment type="function">
    <text evidence="1">Has lipid A 3-O-deacylase activity. Hydrolyzes the ester bond at the 3 position of lipid A, a bioactive component of lipopolysaccharide (LPS), thereby releasing the primary fatty acyl moiety.</text>
</comment>
<dbReference type="EMBL" id="FZOT01000020">
    <property type="protein sequence ID" value="SNT27055.1"/>
    <property type="molecule type" value="Genomic_DNA"/>
</dbReference>
<keyword evidence="1" id="KW-0998">Cell outer membrane</keyword>
<dbReference type="InterPro" id="IPR018550">
    <property type="entry name" value="Lipid-A_deacylase-rel"/>
</dbReference>
<name>A0A239L9S9_9BURK</name>
<gene>
    <name evidence="4" type="ORF">SAMN06265795_12062</name>
</gene>
<dbReference type="SUPFAM" id="SSF56925">
    <property type="entry name" value="OMPA-like"/>
    <property type="match status" value="1"/>
</dbReference>
<sequence>MSSIKKARLAFAGYAVLLTLYPVAASAVDSASLEFGTGNKTQMARLGVQWQWDKQWFKTNGMHLGGYWDLTLAQWRGNQFQGIRDNRQNITDIGITPVLRFQSDNRKGFYGELGIGAHYLSELYDNNGRRLSTRFEFGDHVGVGYVFSNNLDVALKFQHFSNGGIKSPNNGVNFGLIKVGYAF</sequence>
<comment type="subunit">
    <text evidence="1">Homodimer.</text>
</comment>
<dbReference type="EC" id="3.1.1.77" evidence="1"/>
<reference evidence="4 5" key="1">
    <citation type="submission" date="2017-06" db="EMBL/GenBank/DDBJ databases">
        <authorList>
            <person name="Kim H.J."/>
            <person name="Triplett B.A."/>
        </authorList>
    </citation>
    <scope>NUCLEOTIDE SEQUENCE [LARGE SCALE GENOMIC DNA]</scope>
    <source>
        <strain evidence="4 5">U15</strain>
    </source>
</reference>
<dbReference type="PIRSF" id="PIRSF029681">
    <property type="entry name" value="PagL"/>
    <property type="match status" value="1"/>
</dbReference>
<feature type="site" description="Critical for activity" evidence="2">
    <location>
        <position position="162"/>
    </location>
</feature>
<dbReference type="OrthoDB" id="5297282at2"/>
<keyword evidence="1" id="KW-0378">Hydrolase</keyword>
<keyword evidence="5" id="KW-1185">Reference proteome</keyword>
<comment type="subcellular location">
    <subcellularLocation>
        <location evidence="1">Cell outer membrane</location>
        <topology evidence="1">Multi-pass membrane protein</topology>
    </subcellularLocation>
</comment>
<dbReference type="Gene3D" id="2.40.160.20">
    <property type="match status" value="1"/>
</dbReference>